<comment type="caution">
    <text evidence="1">The sequence shown here is derived from an EMBL/GenBank/DDBJ whole genome shotgun (WGS) entry which is preliminary data.</text>
</comment>
<evidence type="ECO:0000313" key="2">
    <source>
        <dbReference type="Proteomes" id="UP000293638"/>
    </source>
</evidence>
<organism evidence="1 2">
    <name type="scientific">Motilibacter rhizosphaerae</name>
    <dbReference type="NCBI Taxonomy" id="598652"/>
    <lineage>
        <taxon>Bacteria</taxon>
        <taxon>Bacillati</taxon>
        <taxon>Actinomycetota</taxon>
        <taxon>Actinomycetes</taxon>
        <taxon>Motilibacterales</taxon>
        <taxon>Motilibacteraceae</taxon>
        <taxon>Motilibacter</taxon>
    </lineage>
</organism>
<gene>
    <name evidence="1" type="ORF">EV189_0810</name>
</gene>
<accession>A0A4Q7NWH2</accession>
<dbReference type="RefSeq" id="WP_130491619.1">
    <property type="nucleotide sequence ID" value="NZ_SGXD01000001.1"/>
</dbReference>
<keyword evidence="2" id="KW-1185">Reference proteome</keyword>
<dbReference type="EMBL" id="SGXD01000001">
    <property type="protein sequence ID" value="RZS91565.1"/>
    <property type="molecule type" value="Genomic_DNA"/>
</dbReference>
<evidence type="ECO:0000313" key="1">
    <source>
        <dbReference type="EMBL" id="RZS91565.1"/>
    </source>
</evidence>
<dbReference type="AlphaFoldDB" id="A0A4Q7NWH2"/>
<sequence>MSEREVLRDLADAAARAVTPPPLDVLRERAAVRRRGRVGAAALAVVAVLAGSGLALRDGSGQALPEPGVVRPAPTLPSVPAVVLPTAPTAPTASASAVPGLRSSFLPRASQDTAWTGPSPAAARPDVAQCASKGDTVLTVSQEVAYSGRGPTQAASLVWGTAPDAAGARTELRALRAAECAAWTDPQGITWVPTRAGTRTYPVGGVDEAVASTVRLACSGGEVRWHELLQVRRGARAASLVVQTPDRLSQAQDAAALEHLAVWLQSVPPTESAALPPTVLALLRGSAKDYVETPDGGPLSWRLADYQVQTWRSVDDFTLLVTLDLHWAGQPVGNFNEGGNDRFAHVTRRSGRSTYSISWATSP</sequence>
<reference evidence="1 2" key="1">
    <citation type="submission" date="2019-02" db="EMBL/GenBank/DDBJ databases">
        <title>Genomic Encyclopedia of Type Strains, Phase IV (KMG-IV): sequencing the most valuable type-strain genomes for metagenomic binning, comparative biology and taxonomic classification.</title>
        <authorList>
            <person name="Goeker M."/>
        </authorList>
    </citation>
    <scope>NUCLEOTIDE SEQUENCE [LARGE SCALE GENOMIC DNA]</scope>
    <source>
        <strain evidence="1 2">DSM 45622</strain>
    </source>
</reference>
<dbReference type="Proteomes" id="UP000293638">
    <property type="component" value="Unassembled WGS sequence"/>
</dbReference>
<protein>
    <submittedName>
        <fullName evidence="1">Uncharacterized protein</fullName>
    </submittedName>
</protein>
<proteinExistence type="predicted"/>
<name>A0A4Q7NWH2_9ACTN</name>